<dbReference type="Pfam" id="PF20843">
    <property type="entry name" value="Rax2_3"/>
    <property type="match status" value="1"/>
</dbReference>
<feature type="region of interest" description="Disordered" evidence="3">
    <location>
        <begin position="1605"/>
        <end position="1655"/>
    </location>
</feature>
<keyword evidence="5" id="KW-0732">Signal</keyword>
<feature type="signal peptide" evidence="5">
    <location>
        <begin position="1"/>
        <end position="48"/>
    </location>
</feature>
<feature type="compositionally biased region" description="Low complexity" evidence="3">
    <location>
        <begin position="756"/>
        <end position="795"/>
    </location>
</feature>
<accession>A0A316YNK6</accession>
<dbReference type="GeneID" id="37041945"/>
<feature type="compositionally biased region" description="Low complexity" evidence="3">
    <location>
        <begin position="806"/>
        <end position="839"/>
    </location>
</feature>
<evidence type="ECO:0000256" key="4">
    <source>
        <dbReference type="SAM" id="Phobius"/>
    </source>
</evidence>
<evidence type="ECO:0000313" key="7">
    <source>
        <dbReference type="EMBL" id="PWN90801.1"/>
    </source>
</evidence>
<dbReference type="InterPro" id="IPR001452">
    <property type="entry name" value="SH3_domain"/>
</dbReference>
<dbReference type="RefSeq" id="XP_025377999.1">
    <property type="nucleotide sequence ID" value="XM_025520029.1"/>
</dbReference>
<evidence type="ECO:0000256" key="2">
    <source>
        <dbReference type="PROSITE-ProRule" id="PRU00192"/>
    </source>
</evidence>
<reference evidence="7 8" key="1">
    <citation type="journal article" date="2018" name="Mol. Biol. Evol.">
        <title>Broad Genomic Sampling Reveals a Smut Pathogenic Ancestry of the Fungal Clade Ustilaginomycotina.</title>
        <authorList>
            <person name="Kijpornyongpan T."/>
            <person name="Mondo S.J."/>
            <person name="Barry K."/>
            <person name="Sandor L."/>
            <person name="Lee J."/>
            <person name="Lipzen A."/>
            <person name="Pangilinan J."/>
            <person name="LaButti K."/>
            <person name="Hainaut M."/>
            <person name="Henrissat B."/>
            <person name="Grigoriev I.V."/>
            <person name="Spatafora J.W."/>
            <person name="Aime M.C."/>
        </authorList>
    </citation>
    <scope>NUCLEOTIDE SEQUENCE [LARGE SCALE GENOMIC DNA]</scope>
    <source>
        <strain evidence="7 8">MCA 4198</strain>
    </source>
</reference>
<dbReference type="PANTHER" id="PTHR31778">
    <property type="entry name" value="BUD SITE SELECTION PROTEIN RAX2"/>
    <property type="match status" value="1"/>
</dbReference>
<evidence type="ECO:0000259" key="6">
    <source>
        <dbReference type="PROSITE" id="PS50002"/>
    </source>
</evidence>
<dbReference type="OrthoDB" id="2503993at2759"/>
<keyword evidence="4" id="KW-0472">Membrane</keyword>
<dbReference type="SUPFAM" id="SSF50044">
    <property type="entry name" value="SH3-domain"/>
    <property type="match status" value="1"/>
</dbReference>
<dbReference type="PANTHER" id="PTHR31778:SF2">
    <property type="entry name" value="BUD SITE SELECTION PROTEIN RAX2"/>
    <property type="match status" value="1"/>
</dbReference>
<feature type="transmembrane region" description="Helical" evidence="4">
    <location>
        <begin position="1502"/>
        <end position="1531"/>
    </location>
</feature>
<dbReference type="SMART" id="SM00326">
    <property type="entry name" value="SH3"/>
    <property type="match status" value="1"/>
</dbReference>
<name>A0A316YNK6_9BASI</name>
<keyword evidence="1 2" id="KW-0728">SH3 domain</keyword>
<dbReference type="InterPro" id="IPR036028">
    <property type="entry name" value="SH3-like_dom_sf"/>
</dbReference>
<dbReference type="Pfam" id="PF20842">
    <property type="entry name" value="Rax2_2"/>
    <property type="match status" value="1"/>
</dbReference>
<dbReference type="CDD" id="cd00174">
    <property type="entry name" value="SH3"/>
    <property type="match status" value="1"/>
</dbReference>
<feature type="region of interest" description="Disordered" evidence="3">
    <location>
        <begin position="1"/>
        <end position="23"/>
    </location>
</feature>
<dbReference type="Proteomes" id="UP000245768">
    <property type="component" value="Unassembled WGS sequence"/>
</dbReference>
<sequence>MRRHQGGLGCQDGRAPTRTHASRGRQGTLSLLLTFAAALVATAASVSAQNFPAIDFQGLGSVGVAGSFDGIEVWTPQLSTQNDSNVFDAAVATLIARNPDGTLAKINETDQGGIIRSICQKRTGDTQLVYVGGRFSKIGALNVSNIASYDPAAKTWDALNGGLDGEVFSLYCNEQYNVVYAGGTFVKPVAVTGPPADRFLGSVAVWNTTNRAWEPAPFGGVDGLVGQITTGLNDTTIRLSGAFDTAFASNGYNGTGPTSGTNRSASALTLAMAPLPLGQTEFQGGPTTDDANFNNPAQILCPQGADGPSNSYLFGDNTVGRLTMRAFRTLPVRAIRIGNTFQDGRGTKTFGIVSIPDNVQLELLYLDPVTLQNVTCTSCPLFHDPSVPYQDFLISNSPVNGGVNGTKILTGIEFTASEWYGAGAGLHHLQLLSDGGWAFAYQGYNRGSCNSTEPGANGTQSSSTQRGGWYQTMVPSSVSGTTEPIVALTDSYSNLASNARAQVAWNIDIAYNGTYAVYMYIPGCLASNQCGQRTDVTVTVMNNSTNTGTSVRMSQDVQNDTEVLVYQGAFQQRNARWMPSVVLSIPPDAPAPKQGNRFTVVADRVRMQLQSSPDAHNLFYERGFSVLEYAVFDPAVANITANGTQILSNDTMTPLGNFGGALMKNGVLRNESEVAYGVISLGNKTFVGGNFTSDDFFTLTQVPLNSTSMLNLTIAQPVSANTSTTTVSQVVTTTVVSGVTSTVTIPGTTRIVTNNVTSSSTSGSSSGSSSSAVLASSTGSRSSRATSQQTSSGSTPANRLRERQATETTSSGSTNSASRSSSSATSAAPTSTAAAGNSTTNSTSILPLSVVNVTIPGMGPLSLSGNVTLLPNQTIIPVNVTFTGRGFRNLVMFDQASGGGNYTPMAGHGLNGIVFALSAMGNFLYVGGDFTATADNQTSLGHIARYDTVANVWAQLGGGTSGPVTGIVPLKDSKLLVTGFFNAVNGTAGAGGYGVWDALTSQWVSQNESMIGNMTASDTGTDTAYMAGQVQSVSGNIASGAVGLSAPNSAGMYPNVNVLNYSFAASMKEMYSTPSGSKPAAYARRRSLASPSTVSTSNWYPRRDALSFEAVEKRISSAPSLLARVASAISSRSSDQTPSLLTSLVRRADVMEPASLTSSSGDEILASAFWQRGKDDYAQIVGGNFTTSHGVRNLGLYDPKTKELYAFPDMPSGANLTVVRAVLVDRDTLYVGGDGGLQVFDLPNSTWQNNTAALTANEGKVLSVTAISHRPDSTTVIVGGTFDEAGSLPCNNLCQWDSQTLRWTNLGTGIDGQIAALDFAGSKANTLIVAGSMTMNGAEASLAGWNFDNEQATWTPYGVVGPSNGMIPGPATAMAVDDLNVNSIFVAGRTTDGTEPYLAKWDGSVYSLLGTMELLDPTGIAQLSFVGITKPHPDNNILENNRLLVVSGALSMSNYGNVSTALFDGQNWTPFLVSQSNTGGSGIVRAFTRSVEVLSFPNLHHLAVGIVILISIAIGLGVVFLLVLLGLIWALARRHPNRGVDVPISPSDETLAMAGAAGEKKRPSSLLATLNAATENVMHSGAPGEDATRGAEVGAGAAAAAGMAGVGASSTGHGHGRQDSAAVGGTLENSDETGPSTAFHSDGQTGQSHSGRSNYYSGDEGEGVALGGGAGATALGAGAYDGMDDNGANDGIEAHARYSFEATHPSELAVRAGEKIYILDDQDEHWWLARNDSGATGVLPATYVL</sequence>
<gene>
    <name evidence="7" type="ORF">FA10DRAFT_260566</name>
</gene>
<dbReference type="PROSITE" id="PS50002">
    <property type="entry name" value="SH3"/>
    <property type="match status" value="1"/>
</dbReference>
<dbReference type="GO" id="GO:1902929">
    <property type="term" value="C:plasma membrane of growing cell tip"/>
    <property type="evidence" value="ECO:0007669"/>
    <property type="project" value="TreeGrafter"/>
</dbReference>
<dbReference type="Pfam" id="PF00018">
    <property type="entry name" value="SH3_1"/>
    <property type="match status" value="1"/>
</dbReference>
<dbReference type="Pfam" id="PF12768">
    <property type="entry name" value="Rax2"/>
    <property type="match status" value="1"/>
</dbReference>
<feature type="chain" id="PRO_5016388210" description="SH3 domain-containing protein" evidence="5">
    <location>
        <begin position="49"/>
        <end position="1745"/>
    </location>
</feature>
<dbReference type="Gene3D" id="2.30.30.40">
    <property type="entry name" value="SH3 Domains"/>
    <property type="match status" value="1"/>
</dbReference>
<dbReference type="STRING" id="215250.A0A316YNK6"/>
<dbReference type="InterPro" id="IPR048266">
    <property type="entry name" value="Rax2-like_second"/>
</dbReference>
<proteinExistence type="predicted"/>
<dbReference type="InterPro" id="IPR011043">
    <property type="entry name" value="Gal_Oxase/kelch_b-propeller"/>
</dbReference>
<evidence type="ECO:0000256" key="1">
    <source>
        <dbReference type="ARBA" id="ARBA00022443"/>
    </source>
</evidence>
<dbReference type="SUPFAM" id="SSF50965">
    <property type="entry name" value="Galactose oxidase, central domain"/>
    <property type="match status" value="2"/>
</dbReference>
<organism evidence="7 8">
    <name type="scientific">Acaromyces ingoldii</name>
    <dbReference type="NCBI Taxonomy" id="215250"/>
    <lineage>
        <taxon>Eukaryota</taxon>
        <taxon>Fungi</taxon>
        <taxon>Dikarya</taxon>
        <taxon>Basidiomycota</taxon>
        <taxon>Ustilaginomycotina</taxon>
        <taxon>Exobasidiomycetes</taxon>
        <taxon>Exobasidiales</taxon>
        <taxon>Cryptobasidiaceae</taxon>
        <taxon>Acaromyces</taxon>
    </lineage>
</organism>
<feature type="compositionally biased region" description="Gly residues" evidence="3">
    <location>
        <begin position="1"/>
        <end position="10"/>
    </location>
</feature>
<keyword evidence="4" id="KW-0812">Transmembrane</keyword>
<feature type="domain" description="SH3" evidence="6">
    <location>
        <begin position="1689"/>
        <end position="1745"/>
    </location>
</feature>
<evidence type="ECO:0000256" key="5">
    <source>
        <dbReference type="SAM" id="SignalP"/>
    </source>
</evidence>
<dbReference type="InterPro" id="IPR024982">
    <property type="entry name" value="Rax2-like_C"/>
</dbReference>
<keyword evidence="4" id="KW-1133">Transmembrane helix</keyword>
<evidence type="ECO:0000313" key="8">
    <source>
        <dbReference type="Proteomes" id="UP000245768"/>
    </source>
</evidence>
<dbReference type="InterPro" id="IPR048265">
    <property type="entry name" value="Rax2-like_third"/>
</dbReference>
<dbReference type="InParanoid" id="A0A316YNK6"/>
<feature type="region of interest" description="Disordered" evidence="3">
    <location>
        <begin position="753"/>
        <end position="839"/>
    </location>
</feature>
<evidence type="ECO:0000256" key="3">
    <source>
        <dbReference type="SAM" id="MobiDB-lite"/>
    </source>
</evidence>
<protein>
    <recommendedName>
        <fullName evidence="6">SH3 domain-containing protein</fullName>
    </recommendedName>
</protein>
<dbReference type="EMBL" id="KZ819636">
    <property type="protein sequence ID" value="PWN90801.1"/>
    <property type="molecule type" value="Genomic_DNA"/>
</dbReference>
<keyword evidence="8" id="KW-1185">Reference proteome</keyword>
<feature type="compositionally biased region" description="Polar residues" evidence="3">
    <location>
        <begin position="1632"/>
        <end position="1655"/>
    </location>
</feature>